<protein>
    <submittedName>
        <fullName evidence="2">Uncharacterized protein</fullName>
    </submittedName>
</protein>
<accession>A0ABD2AH03</accession>
<evidence type="ECO:0000256" key="1">
    <source>
        <dbReference type="SAM" id="MobiDB-lite"/>
    </source>
</evidence>
<gene>
    <name evidence="2" type="ORF">V1478_011559</name>
</gene>
<proteinExistence type="predicted"/>
<dbReference type="Proteomes" id="UP001607302">
    <property type="component" value="Unassembled WGS sequence"/>
</dbReference>
<feature type="compositionally biased region" description="Basic and acidic residues" evidence="1">
    <location>
        <begin position="12"/>
        <end position="25"/>
    </location>
</feature>
<organism evidence="2 3">
    <name type="scientific">Vespula squamosa</name>
    <name type="common">Southern yellow jacket</name>
    <name type="synonym">Wasp</name>
    <dbReference type="NCBI Taxonomy" id="30214"/>
    <lineage>
        <taxon>Eukaryota</taxon>
        <taxon>Metazoa</taxon>
        <taxon>Ecdysozoa</taxon>
        <taxon>Arthropoda</taxon>
        <taxon>Hexapoda</taxon>
        <taxon>Insecta</taxon>
        <taxon>Pterygota</taxon>
        <taxon>Neoptera</taxon>
        <taxon>Endopterygota</taxon>
        <taxon>Hymenoptera</taxon>
        <taxon>Apocrita</taxon>
        <taxon>Aculeata</taxon>
        <taxon>Vespoidea</taxon>
        <taxon>Vespidae</taxon>
        <taxon>Vespinae</taxon>
        <taxon>Vespula</taxon>
    </lineage>
</organism>
<reference evidence="2 3" key="1">
    <citation type="journal article" date="2024" name="Ann. Entomol. Soc. Am.">
        <title>Genomic analyses of the southern and eastern yellowjacket wasps (Hymenoptera: Vespidae) reveal evolutionary signatures of social life.</title>
        <authorList>
            <person name="Catto M.A."/>
            <person name="Caine P.B."/>
            <person name="Orr S.E."/>
            <person name="Hunt B.G."/>
            <person name="Goodisman M.A.D."/>
        </authorList>
    </citation>
    <scope>NUCLEOTIDE SEQUENCE [LARGE SCALE GENOMIC DNA]</scope>
    <source>
        <strain evidence="2">233</strain>
        <tissue evidence="2">Head and thorax</tissue>
    </source>
</reference>
<comment type="caution">
    <text evidence="2">The sequence shown here is derived from an EMBL/GenBank/DDBJ whole genome shotgun (WGS) entry which is preliminary data.</text>
</comment>
<feature type="region of interest" description="Disordered" evidence="1">
    <location>
        <begin position="1"/>
        <end position="67"/>
    </location>
</feature>
<sequence>MTPKFGHLFLKRPGETKNFKDFEEKKKKKKKKKIREDEDEEEEAEDEENDDKEEEEEEEEERRKETILVSRGSLAKRLLRRAGRFRRCVASQKLAEKEEEL</sequence>
<feature type="compositionally biased region" description="Acidic residues" evidence="1">
    <location>
        <begin position="37"/>
        <end position="60"/>
    </location>
</feature>
<evidence type="ECO:0000313" key="2">
    <source>
        <dbReference type="EMBL" id="KAL2719140.1"/>
    </source>
</evidence>
<dbReference type="EMBL" id="JAUDFV010000151">
    <property type="protein sequence ID" value="KAL2719140.1"/>
    <property type="molecule type" value="Genomic_DNA"/>
</dbReference>
<evidence type="ECO:0000313" key="3">
    <source>
        <dbReference type="Proteomes" id="UP001607302"/>
    </source>
</evidence>
<name>A0ABD2AH03_VESSQ</name>
<keyword evidence="3" id="KW-1185">Reference proteome</keyword>
<dbReference type="AlphaFoldDB" id="A0ABD2AH03"/>